<dbReference type="GO" id="GO:0030267">
    <property type="term" value="F:glyoxylate reductase (NADPH) activity"/>
    <property type="evidence" value="ECO:0007669"/>
    <property type="project" value="UniProtKB-EC"/>
</dbReference>
<evidence type="ECO:0000259" key="12">
    <source>
        <dbReference type="Pfam" id="PF02826"/>
    </source>
</evidence>
<proteinExistence type="inferred from homology"/>
<dbReference type="SUPFAM" id="SSF51735">
    <property type="entry name" value="NAD(P)-binding Rossmann-fold domains"/>
    <property type="match status" value="1"/>
</dbReference>
<keyword evidence="2" id="KW-0520">NAD</keyword>
<dbReference type="GO" id="GO:0016618">
    <property type="term" value="F:hydroxypyruvate reductase [NAD(P)H] activity"/>
    <property type="evidence" value="ECO:0007669"/>
    <property type="project" value="UniProtKB-EC"/>
</dbReference>
<keyword evidence="14" id="KW-1185">Reference proteome</keyword>
<dbReference type="EMBL" id="FRBL01000002">
    <property type="protein sequence ID" value="SHL26189.1"/>
    <property type="molecule type" value="Genomic_DNA"/>
</dbReference>
<dbReference type="Pfam" id="PF02826">
    <property type="entry name" value="2-Hacid_dh_C"/>
    <property type="match status" value="1"/>
</dbReference>
<dbReference type="Pfam" id="PF00389">
    <property type="entry name" value="2-Hacid_dh"/>
    <property type="match status" value="1"/>
</dbReference>
<accession>A0A1M6Z780</accession>
<dbReference type="CDD" id="cd05301">
    <property type="entry name" value="GDH"/>
    <property type="match status" value="1"/>
</dbReference>
<dbReference type="PANTHER" id="PTHR10996:SF178">
    <property type="entry name" value="2-HYDROXYACID DEHYDROGENASE YGL185C-RELATED"/>
    <property type="match status" value="1"/>
</dbReference>
<comment type="catalytic activity">
    <reaction evidence="3">
        <text>(R)-glycerate + NAD(+) = 3-hydroxypyruvate + NADH + H(+)</text>
        <dbReference type="Rhea" id="RHEA:17905"/>
        <dbReference type="ChEBI" id="CHEBI:15378"/>
        <dbReference type="ChEBI" id="CHEBI:16659"/>
        <dbReference type="ChEBI" id="CHEBI:17180"/>
        <dbReference type="ChEBI" id="CHEBI:57540"/>
        <dbReference type="ChEBI" id="CHEBI:57945"/>
        <dbReference type="EC" id="1.1.1.81"/>
    </reaction>
</comment>
<dbReference type="GO" id="GO:0005829">
    <property type="term" value="C:cytosol"/>
    <property type="evidence" value="ECO:0007669"/>
    <property type="project" value="TreeGrafter"/>
</dbReference>
<comment type="similarity">
    <text evidence="6">Belongs to the D-isomer specific 2-hydroxyacid dehydrogenase family. GhrB subfamily.</text>
</comment>
<evidence type="ECO:0000256" key="5">
    <source>
        <dbReference type="ARBA" id="ARBA00052769"/>
    </source>
</evidence>
<evidence type="ECO:0000256" key="7">
    <source>
        <dbReference type="ARBA" id="ARBA00066661"/>
    </source>
</evidence>
<protein>
    <recommendedName>
        <fullName evidence="9">Glyoxylate/hydroxypyruvate reductase B</fullName>
        <ecNumber evidence="7">1.1.1.79</ecNumber>
        <ecNumber evidence="8">1.1.1.81</ecNumber>
    </recommendedName>
</protein>
<dbReference type="OrthoDB" id="1522997at2"/>
<evidence type="ECO:0000256" key="1">
    <source>
        <dbReference type="ARBA" id="ARBA00023002"/>
    </source>
</evidence>
<evidence type="ECO:0000313" key="13">
    <source>
        <dbReference type="EMBL" id="SHL26189.1"/>
    </source>
</evidence>
<name>A0A1M6Z780_9BACT</name>
<gene>
    <name evidence="13" type="ORF">SAMN05444266_102637</name>
</gene>
<reference evidence="13 14" key="1">
    <citation type="submission" date="2016-11" db="EMBL/GenBank/DDBJ databases">
        <authorList>
            <person name="Jaros S."/>
            <person name="Januszkiewicz K."/>
            <person name="Wedrychowicz H."/>
        </authorList>
    </citation>
    <scope>NUCLEOTIDE SEQUENCE [LARGE SCALE GENOMIC DNA]</scope>
    <source>
        <strain evidence="13 14">DSM 27406</strain>
    </source>
</reference>
<comment type="catalytic activity">
    <reaction evidence="4">
        <text>(R)-glycerate + NADP(+) = 3-hydroxypyruvate + NADPH + H(+)</text>
        <dbReference type="Rhea" id="RHEA:18657"/>
        <dbReference type="ChEBI" id="CHEBI:15378"/>
        <dbReference type="ChEBI" id="CHEBI:16659"/>
        <dbReference type="ChEBI" id="CHEBI:17180"/>
        <dbReference type="ChEBI" id="CHEBI:57783"/>
        <dbReference type="ChEBI" id="CHEBI:58349"/>
        <dbReference type="EC" id="1.1.1.81"/>
    </reaction>
</comment>
<dbReference type="RefSeq" id="WP_073079600.1">
    <property type="nucleotide sequence ID" value="NZ_FRBL01000002.1"/>
</dbReference>
<dbReference type="SUPFAM" id="SSF52283">
    <property type="entry name" value="Formate/glycerate dehydrogenase catalytic domain-like"/>
    <property type="match status" value="1"/>
</dbReference>
<evidence type="ECO:0000259" key="11">
    <source>
        <dbReference type="Pfam" id="PF00389"/>
    </source>
</evidence>
<dbReference type="FunFam" id="3.40.50.720:FF:000026">
    <property type="entry name" value="Glyoxylate/hydroxypyruvate reductase B"/>
    <property type="match status" value="1"/>
</dbReference>
<comment type="catalytic activity">
    <reaction evidence="5">
        <text>glycolate + NADP(+) = glyoxylate + NADPH + H(+)</text>
        <dbReference type="Rhea" id="RHEA:10992"/>
        <dbReference type="ChEBI" id="CHEBI:15378"/>
        <dbReference type="ChEBI" id="CHEBI:29805"/>
        <dbReference type="ChEBI" id="CHEBI:36655"/>
        <dbReference type="ChEBI" id="CHEBI:57783"/>
        <dbReference type="ChEBI" id="CHEBI:58349"/>
        <dbReference type="EC" id="1.1.1.79"/>
    </reaction>
</comment>
<dbReference type="InterPro" id="IPR006139">
    <property type="entry name" value="D-isomer_2_OHA_DH_cat_dom"/>
</dbReference>
<sequence length="320" mass="35069">MKVFATRVIPAEGRIRMEQAGIQVTEWKEKRSLSPDELADTLKAYEALYYAGGKAMNRDFLNKCSHLKIIALMSAGYDNIDVQAAKEIGIPVTNVPGVPSKSTADVAFLLMQSVARKAFYMHKRILNHEWGFSDPTANLGIDLEGKTLGVWGLGNIGTILARRCQRAFDMNIIYNNRHPNAEAEKVLNATYVSFEELLHNSDVLSVHTALTPETKGRFNKEVFREMKPTSIFINTARGGIHDETALYEAIQEGLIWGAGLDVTNPEPMSPDNPLLSLPTVAILPHIGSATAETRGKMSLLAAENIIAAAKGQPLPSLIKS</sequence>
<dbReference type="Proteomes" id="UP000184420">
    <property type="component" value="Unassembled WGS sequence"/>
</dbReference>
<evidence type="ECO:0000256" key="10">
    <source>
        <dbReference type="RuleBase" id="RU003719"/>
    </source>
</evidence>
<dbReference type="GO" id="GO:0051287">
    <property type="term" value="F:NAD binding"/>
    <property type="evidence" value="ECO:0007669"/>
    <property type="project" value="InterPro"/>
</dbReference>
<dbReference type="STRING" id="1419482.SAMN05444266_102637"/>
<evidence type="ECO:0000256" key="6">
    <source>
        <dbReference type="ARBA" id="ARBA00061278"/>
    </source>
</evidence>
<keyword evidence="1 10" id="KW-0560">Oxidoreductase</keyword>
<dbReference type="InterPro" id="IPR050223">
    <property type="entry name" value="D-isomer_2-hydroxyacid_DH"/>
</dbReference>
<dbReference type="PANTHER" id="PTHR10996">
    <property type="entry name" value="2-HYDROXYACID DEHYDROGENASE-RELATED"/>
    <property type="match status" value="1"/>
</dbReference>
<evidence type="ECO:0000256" key="3">
    <source>
        <dbReference type="ARBA" id="ARBA00051801"/>
    </source>
</evidence>
<evidence type="ECO:0000256" key="4">
    <source>
        <dbReference type="ARBA" id="ARBA00052239"/>
    </source>
</evidence>
<feature type="domain" description="D-isomer specific 2-hydroxyacid dehydrogenase catalytic" evidence="11">
    <location>
        <begin position="9"/>
        <end position="318"/>
    </location>
</feature>
<dbReference type="InterPro" id="IPR006140">
    <property type="entry name" value="D-isomer_DH_NAD-bd"/>
</dbReference>
<organism evidence="13 14">
    <name type="scientific">Chitinophaga jiangningensis</name>
    <dbReference type="NCBI Taxonomy" id="1419482"/>
    <lineage>
        <taxon>Bacteria</taxon>
        <taxon>Pseudomonadati</taxon>
        <taxon>Bacteroidota</taxon>
        <taxon>Chitinophagia</taxon>
        <taxon>Chitinophagales</taxon>
        <taxon>Chitinophagaceae</taxon>
        <taxon>Chitinophaga</taxon>
    </lineage>
</organism>
<dbReference type="EC" id="1.1.1.81" evidence="8"/>
<feature type="domain" description="D-isomer specific 2-hydroxyacid dehydrogenase NAD-binding" evidence="12">
    <location>
        <begin position="110"/>
        <end position="287"/>
    </location>
</feature>
<dbReference type="EC" id="1.1.1.79" evidence="7"/>
<evidence type="ECO:0000256" key="2">
    <source>
        <dbReference type="ARBA" id="ARBA00023027"/>
    </source>
</evidence>
<evidence type="ECO:0000313" key="14">
    <source>
        <dbReference type="Proteomes" id="UP000184420"/>
    </source>
</evidence>
<dbReference type="InterPro" id="IPR036291">
    <property type="entry name" value="NAD(P)-bd_dom_sf"/>
</dbReference>
<dbReference type="AlphaFoldDB" id="A0A1M6Z780"/>
<evidence type="ECO:0000256" key="8">
    <source>
        <dbReference type="ARBA" id="ARBA00066674"/>
    </source>
</evidence>
<evidence type="ECO:0000256" key="9">
    <source>
        <dbReference type="ARBA" id="ARBA00073362"/>
    </source>
</evidence>
<dbReference type="Gene3D" id="3.40.50.720">
    <property type="entry name" value="NAD(P)-binding Rossmann-like Domain"/>
    <property type="match status" value="2"/>
</dbReference>